<proteinExistence type="predicted"/>
<evidence type="ECO:0000313" key="2">
    <source>
        <dbReference type="WBParaSite" id="ES5_v2.g25952.t1"/>
    </source>
</evidence>
<accession>A0AC34G8U8</accession>
<dbReference type="WBParaSite" id="ES5_v2.g25952.t1">
    <property type="protein sequence ID" value="ES5_v2.g25952.t1"/>
    <property type="gene ID" value="ES5_v2.g25952"/>
</dbReference>
<organism evidence="1 2">
    <name type="scientific">Panagrolaimus sp. ES5</name>
    <dbReference type="NCBI Taxonomy" id="591445"/>
    <lineage>
        <taxon>Eukaryota</taxon>
        <taxon>Metazoa</taxon>
        <taxon>Ecdysozoa</taxon>
        <taxon>Nematoda</taxon>
        <taxon>Chromadorea</taxon>
        <taxon>Rhabditida</taxon>
        <taxon>Tylenchina</taxon>
        <taxon>Panagrolaimomorpha</taxon>
        <taxon>Panagrolaimoidea</taxon>
        <taxon>Panagrolaimidae</taxon>
        <taxon>Panagrolaimus</taxon>
    </lineage>
</organism>
<protein>
    <submittedName>
        <fullName evidence="2">Uncharacterized protein</fullName>
    </submittedName>
</protein>
<reference evidence="2" key="1">
    <citation type="submission" date="2022-11" db="UniProtKB">
        <authorList>
            <consortium name="WormBaseParasite"/>
        </authorList>
    </citation>
    <scope>IDENTIFICATION</scope>
</reference>
<dbReference type="Proteomes" id="UP000887579">
    <property type="component" value="Unplaced"/>
</dbReference>
<evidence type="ECO:0000313" key="1">
    <source>
        <dbReference type="Proteomes" id="UP000887579"/>
    </source>
</evidence>
<name>A0AC34G8U8_9BILA</name>
<sequence length="74" mass="9079">MKEDLNLMVELHPNDLSRYKERADMLYKFNNDKDALWAYKELERKIDPYYLHARKMILFLTNELNQKNESIKQT</sequence>